<dbReference type="SUPFAM" id="SSF54928">
    <property type="entry name" value="RNA-binding domain, RBD"/>
    <property type="match status" value="1"/>
</dbReference>
<dbReference type="OrthoDB" id="79367at2759"/>
<organism evidence="6 7">
    <name type="scientific">Acanthamoeba castellanii (strain ATCC 30010 / Neff)</name>
    <dbReference type="NCBI Taxonomy" id="1257118"/>
    <lineage>
        <taxon>Eukaryota</taxon>
        <taxon>Amoebozoa</taxon>
        <taxon>Discosea</taxon>
        <taxon>Longamoebia</taxon>
        <taxon>Centramoebida</taxon>
        <taxon>Acanthamoebidae</taxon>
        <taxon>Acanthamoeba</taxon>
    </lineage>
</organism>
<feature type="compositionally biased region" description="Basic and acidic residues" evidence="3">
    <location>
        <begin position="782"/>
        <end position="792"/>
    </location>
</feature>
<dbReference type="GO" id="GO:0005634">
    <property type="term" value="C:nucleus"/>
    <property type="evidence" value="ECO:0007669"/>
    <property type="project" value="TreeGrafter"/>
</dbReference>
<dbReference type="AlphaFoldDB" id="L8GQX9"/>
<evidence type="ECO:0000259" key="5">
    <source>
        <dbReference type="PROSITE" id="PS51391"/>
    </source>
</evidence>
<feature type="domain" description="RRM" evidence="4">
    <location>
        <begin position="491"/>
        <end position="565"/>
    </location>
</feature>
<dbReference type="PROSITE" id="PS50102">
    <property type="entry name" value="RRM"/>
    <property type="match status" value="1"/>
</dbReference>
<feature type="compositionally biased region" description="Low complexity" evidence="3">
    <location>
        <begin position="182"/>
        <end position="194"/>
    </location>
</feature>
<dbReference type="RefSeq" id="XP_004337418.1">
    <property type="nucleotide sequence ID" value="XM_004337370.1"/>
</dbReference>
<name>L8GQX9_ACACF</name>
<dbReference type="VEuPathDB" id="AmoebaDB:ACA1_275790"/>
<feature type="region of interest" description="Disordered" evidence="3">
    <location>
        <begin position="182"/>
        <end position="205"/>
    </location>
</feature>
<feature type="region of interest" description="Disordered" evidence="3">
    <location>
        <begin position="217"/>
        <end position="245"/>
    </location>
</feature>
<dbReference type="Proteomes" id="UP000011083">
    <property type="component" value="Unassembled WGS sequence"/>
</dbReference>
<dbReference type="Pfam" id="PF04818">
    <property type="entry name" value="CID"/>
    <property type="match status" value="1"/>
</dbReference>
<dbReference type="PANTHER" id="PTHR23140">
    <property type="entry name" value="RNA PROCESSING PROTEIN LD23810P"/>
    <property type="match status" value="1"/>
</dbReference>
<reference evidence="6 7" key="1">
    <citation type="journal article" date="2013" name="Genome Biol.">
        <title>Genome of Acanthamoeba castellanii highlights extensive lateral gene transfer and early evolution of tyrosine kinase signaling.</title>
        <authorList>
            <person name="Clarke M."/>
            <person name="Lohan A.J."/>
            <person name="Liu B."/>
            <person name="Lagkouvardos I."/>
            <person name="Roy S."/>
            <person name="Zafar N."/>
            <person name="Bertelli C."/>
            <person name="Schilde C."/>
            <person name="Kianianmomeni A."/>
            <person name="Burglin T.R."/>
            <person name="Frech C."/>
            <person name="Turcotte B."/>
            <person name="Kopec K.O."/>
            <person name="Synnott J.M."/>
            <person name="Choo C."/>
            <person name="Paponov I."/>
            <person name="Finkler A."/>
            <person name="Soon Heng Tan C."/>
            <person name="Hutchins A.P."/>
            <person name="Weinmeier T."/>
            <person name="Rattei T."/>
            <person name="Chu J.S."/>
            <person name="Gimenez G."/>
            <person name="Irimia M."/>
            <person name="Rigden D.J."/>
            <person name="Fitzpatrick D.A."/>
            <person name="Lorenzo-Morales J."/>
            <person name="Bateman A."/>
            <person name="Chiu C.H."/>
            <person name="Tang P."/>
            <person name="Hegemann P."/>
            <person name="Fromm H."/>
            <person name="Raoult D."/>
            <person name="Greub G."/>
            <person name="Miranda-Saavedra D."/>
            <person name="Chen N."/>
            <person name="Nash P."/>
            <person name="Ginger M.L."/>
            <person name="Horn M."/>
            <person name="Schaap P."/>
            <person name="Caler L."/>
            <person name="Loftus B."/>
        </authorList>
    </citation>
    <scope>NUCLEOTIDE SEQUENCE [LARGE SCALE GENOMIC DNA]</scope>
    <source>
        <strain evidence="6 7">Neff</strain>
    </source>
</reference>
<evidence type="ECO:0000259" key="4">
    <source>
        <dbReference type="PROSITE" id="PS50102"/>
    </source>
</evidence>
<evidence type="ECO:0000256" key="2">
    <source>
        <dbReference type="PROSITE-ProRule" id="PRU00176"/>
    </source>
</evidence>
<feature type="compositionally biased region" description="Basic and acidic residues" evidence="3">
    <location>
        <begin position="751"/>
        <end position="771"/>
    </location>
</feature>
<dbReference type="GeneID" id="14916078"/>
<feature type="region of interest" description="Disordered" evidence="3">
    <location>
        <begin position="303"/>
        <end position="423"/>
    </location>
</feature>
<dbReference type="EMBL" id="KB008032">
    <property type="protein sequence ID" value="ELR15405.1"/>
    <property type="molecule type" value="Genomic_DNA"/>
</dbReference>
<dbReference type="InterPro" id="IPR051485">
    <property type="entry name" value="SR-CTD_assoc_factor"/>
</dbReference>
<dbReference type="Gene3D" id="3.30.70.330">
    <property type="match status" value="1"/>
</dbReference>
<sequence>MEQFTDELRSVQNHKPPLSANKQHYKNVVNEVEKFIKKAKPEHRLTALYIIDAIVRGSIRQFGSKDVYVGRFTANLERSLDYILQCSEKDQKAARRVIALWHKNKVFPPSVIDALVMVSIRRTGVPPDLPEVDNLPSDTPPPMESEAKSPSPPSLSPSPSVERPSSQPNVLQQIQENAFGFSAPSSSASASSQSFTPTLAPVSAPTDPRLAAQVQPQALRPPVDPRLGAAFSPSPAAATATSPPELSTALGNGHLLSMLGAQMAGLLPAAAQSTATGAFLGSTPTSFMPSSVALVHPPLLRPRSYPPRCSPNARQQAPGKVPKNRGTAGHNPLYFDYGDDDDDDTRLEEQRKLRQEHEERLAQEAATSQRLQPQAPPSSLPQPQPQPQQQWAAGPPLRNANVAPPSHMGQPQPPPQQQQTPEQLAAALASFYGSDVAAPGGPPAYAAAHSHRPAAAATESAAYDPFTPSSFSSPPARPDPVASGFTKVPTTTCYLGGLPPGTTHEVLRAHFAAYGRIMRLKVMEDKNVAFVTFAHRPDAERVKAQGDAGQVMVGGNLVKAYIPPPNPSNKSVHWRRGQCSFPAKVGWARGANPIGAKENFNMETGETLVTVEEAMRHQQQDGQHAGGPPQFSGGRGRGGGGPYPAPGSLASAAPHWGGGGPPAGSYQQADSGGYPLPQQAMMGHQQPGPFPPFAAAGGAGDFGQGGFRPGPGGSSWNEGAPPPKRRRFDGSDDDGSGGRGGEYGGPPPRKPWRDDQRGHHHDDHRGVERRDDHHRHDRGGRRRESGWDKVSS</sequence>
<dbReference type="InterPro" id="IPR000504">
    <property type="entry name" value="RRM_dom"/>
</dbReference>
<feature type="compositionally biased region" description="Acidic residues" evidence="3">
    <location>
        <begin position="337"/>
        <end position="346"/>
    </location>
</feature>
<feature type="region of interest" description="Disordered" evidence="3">
    <location>
        <begin position="126"/>
        <end position="169"/>
    </location>
</feature>
<evidence type="ECO:0000256" key="3">
    <source>
        <dbReference type="SAM" id="MobiDB-lite"/>
    </source>
</evidence>
<feature type="compositionally biased region" description="Basic and acidic residues" evidence="3">
    <location>
        <begin position="347"/>
        <end position="362"/>
    </location>
</feature>
<dbReference type="OMA" id="RVIALWH"/>
<dbReference type="GO" id="GO:0003723">
    <property type="term" value="F:RNA binding"/>
    <property type="evidence" value="ECO:0007669"/>
    <property type="project" value="UniProtKB-UniRule"/>
</dbReference>
<proteinExistence type="predicted"/>
<feature type="compositionally biased region" description="Basic residues" evidence="3">
    <location>
        <begin position="772"/>
        <end position="781"/>
    </location>
</feature>
<feature type="compositionally biased region" description="Low complexity" evidence="3">
    <location>
        <begin position="229"/>
        <end position="245"/>
    </location>
</feature>
<feature type="compositionally biased region" description="Gly residues" evidence="3">
    <location>
        <begin position="633"/>
        <end position="642"/>
    </location>
</feature>
<protein>
    <submittedName>
        <fullName evidence="6">RNA recognition motif domain containing protein</fullName>
    </submittedName>
</protein>
<dbReference type="PROSITE" id="PS51391">
    <property type="entry name" value="CID"/>
    <property type="match status" value="1"/>
</dbReference>
<feature type="compositionally biased region" description="Pro residues" evidence="3">
    <location>
        <begin position="374"/>
        <end position="386"/>
    </location>
</feature>
<dbReference type="PANTHER" id="PTHR23140:SF4">
    <property type="entry name" value="PROTEIN CBR-NRD-1"/>
    <property type="match status" value="1"/>
</dbReference>
<feature type="compositionally biased region" description="Low complexity" evidence="3">
    <location>
        <begin position="646"/>
        <end position="655"/>
    </location>
</feature>
<evidence type="ECO:0000313" key="7">
    <source>
        <dbReference type="Proteomes" id="UP000011083"/>
    </source>
</evidence>
<feature type="region of interest" description="Disordered" evidence="3">
    <location>
        <begin position="1"/>
        <end position="20"/>
    </location>
</feature>
<feature type="compositionally biased region" description="Low complexity" evidence="3">
    <location>
        <begin position="157"/>
        <end position="168"/>
    </location>
</feature>
<feature type="compositionally biased region" description="Gly residues" evidence="3">
    <location>
        <begin position="697"/>
        <end position="713"/>
    </location>
</feature>
<dbReference type="STRING" id="1257118.L8GQX9"/>
<dbReference type="SMART" id="SM00582">
    <property type="entry name" value="RPR"/>
    <property type="match status" value="1"/>
</dbReference>
<evidence type="ECO:0000256" key="1">
    <source>
        <dbReference type="ARBA" id="ARBA00022884"/>
    </source>
</evidence>
<feature type="compositionally biased region" description="Low complexity" evidence="3">
    <location>
        <begin position="387"/>
        <end position="397"/>
    </location>
</feature>
<gene>
    <name evidence="6" type="ORF">ACA1_275790</name>
</gene>
<feature type="domain" description="CID" evidence="5">
    <location>
        <begin position="1"/>
        <end position="123"/>
    </location>
</feature>
<evidence type="ECO:0000313" key="6">
    <source>
        <dbReference type="EMBL" id="ELR15405.1"/>
    </source>
</evidence>
<feature type="region of interest" description="Disordered" evidence="3">
    <location>
        <begin position="616"/>
        <end position="792"/>
    </location>
</feature>
<dbReference type="Gene3D" id="1.25.40.90">
    <property type="match status" value="1"/>
</dbReference>
<dbReference type="InterPro" id="IPR008942">
    <property type="entry name" value="ENTH_VHS"/>
</dbReference>
<dbReference type="InterPro" id="IPR012677">
    <property type="entry name" value="Nucleotide-bd_a/b_plait_sf"/>
</dbReference>
<accession>L8GQX9</accession>
<dbReference type="SMART" id="SM00360">
    <property type="entry name" value="RRM"/>
    <property type="match status" value="1"/>
</dbReference>
<keyword evidence="7" id="KW-1185">Reference proteome</keyword>
<keyword evidence="1 2" id="KW-0694">RNA-binding</keyword>
<dbReference type="KEGG" id="acan:ACA1_275790"/>
<dbReference type="InterPro" id="IPR035979">
    <property type="entry name" value="RBD_domain_sf"/>
</dbReference>
<dbReference type="InterPro" id="IPR006569">
    <property type="entry name" value="CID_dom"/>
</dbReference>
<dbReference type="SUPFAM" id="SSF48464">
    <property type="entry name" value="ENTH/VHS domain"/>
    <property type="match status" value="1"/>
</dbReference>
<dbReference type="Pfam" id="PF00076">
    <property type="entry name" value="RRM_1"/>
    <property type="match status" value="1"/>
</dbReference>